<name>A0A1C7FEQ6_9VIBR</name>
<dbReference type="STRING" id="45658.VSVS12_03917"/>
<evidence type="ECO:0000313" key="3">
    <source>
        <dbReference type="Proteomes" id="UP000092528"/>
    </source>
</evidence>
<dbReference type="OrthoDB" id="5892521at2"/>
<gene>
    <name evidence="2" type="ORF">VSF3289_03844</name>
    <name evidence="1" type="ORF">VSVS05_03358</name>
</gene>
<dbReference type="Proteomes" id="UP000092528">
    <property type="component" value="Chromosome 2"/>
</dbReference>
<accession>A0A1C7FEQ6</accession>
<dbReference type="RefSeq" id="WP_005595592.1">
    <property type="nucleotide sequence ID" value="NZ_CP016415.1"/>
</dbReference>
<reference evidence="2 4" key="2">
    <citation type="submission" date="2016-08" db="EMBL/GenBank/DDBJ databases">
        <title>Genome sequencing of Vibrio scophthalmi strain FP3289, an isolated from Paralichthys olivaceus.</title>
        <authorList>
            <person name="Han H.-J."/>
        </authorList>
    </citation>
    <scope>NUCLEOTIDE SEQUENCE [LARGE SCALE GENOMIC DNA]</scope>
    <source>
        <strain evidence="2 4">FP3289</strain>
    </source>
</reference>
<evidence type="ECO:0000313" key="1">
    <source>
        <dbReference type="EMBL" id="ANU38396.1"/>
    </source>
</evidence>
<proteinExistence type="predicted"/>
<dbReference type="EMBL" id="CP016415">
    <property type="protein sequence ID" value="ANU38396.1"/>
    <property type="molecule type" value="Genomic_DNA"/>
</dbReference>
<sequence length="63" mass="7246">MAQVLDATTIINTPSKDRKTYSVTIKGLFVHLLDILFTDRNEPRAYYASDLSNHMQKDVGLYR</sequence>
<organism evidence="1 3">
    <name type="scientific">Vibrio scophthalmi</name>
    <dbReference type="NCBI Taxonomy" id="45658"/>
    <lineage>
        <taxon>Bacteria</taxon>
        <taxon>Pseudomonadati</taxon>
        <taxon>Pseudomonadota</taxon>
        <taxon>Gammaproteobacteria</taxon>
        <taxon>Vibrionales</taxon>
        <taxon>Vibrionaceae</taxon>
        <taxon>Vibrio</taxon>
    </lineage>
</organism>
<protein>
    <submittedName>
        <fullName evidence="1">Uncharacterized protein</fullName>
    </submittedName>
</protein>
<keyword evidence="3" id="KW-1185">Reference proteome</keyword>
<dbReference type="EMBL" id="MDCJ01000007">
    <property type="protein sequence ID" value="ODS04705.1"/>
    <property type="molecule type" value="Genomic_DNA"/>
</dbReference>
<dbReference type="Proteomes" id="UP000095131">
    <property type="component" value="Unassembled WGS sequence"/>
</dbReference>
<evidence type="ECO:0000313" key="2">
    <source>
        <dbReference type="EMBL" id="ODS04705.1"/>
    </source>
</evidence>
<dbReference type="AlphaFoldDB" id="A0A1C7FEQ6"/>
<dbReference type="GeneID" id="96874783"/>
<reference evidence="1 3" key="1">
    <citation type="submission" date="2016-07" db="EMBL/GenBank/DDBJ databases">
        <title>Genome sequencing of Vibrio scophthalmi strain VS-05, an isolated from Paralichthys olivaceus.</title>
        <authorList>
            <person name="Han H.-J."/>
        </authorList>
    </citation>
    <scope>NUCLEOTIDE SEQUENCE [LARGE SCALE GENOMIC DNA]</scope>
    <source>
        <strain evidence="1 3">VS-05</strain>
    </source>
</reference>
<evidence type="ECO:0000313" key="4">
    <source>
        <dbReference type="Proteomes" id="UP000095131"/>
    </source>
</evidence>